<dbReference type="Pfam" id="PF01381">
    <property type="entry name" value="HTH_3"/>
    <property type="match status" value="1"/>
</dbReference>
<evidence type="ECO:0000313" key="2">
    <source>
        <dbReference type="EMBL" id="QFQ13106.1"/>
    </source>
</evidence>
<dbReference type="AlphaFoldDB" id="A0A5P8E827"/>
<dbReference type="InterPro" id="IPR010982">
    <property type="entry name" value="Lambda_DNA-bd_dom_sf"/>
</dbReference>
<dbReference type="KEGG" id="alq:C7Y71_008810"/>
<gene>
    <name evidence="2" type="ORF">C7Y71_008810</name>
</gene>
<dbReference type="InterPro" id="IPR001387">
    <property type="entry name" value="Cro/C1-type_HTH"/>
</dbReference>
<dbReference type="Proteomes" id="UP000249375">
    <property type="component" value="Chromosome"/>
</dbReference>
<name>A0A5P8E827_9BACT</name>
<feature type="domain" description="HTH cro/C1-type" evidence="1">
    <location>
        <begin position="20"/>
        <end position="74"/>
    </location>
</feature>
<keyword evidence="3" id="KW-1185">Reference proteome</keyword>
<dbReference type="SMART" id="SM00530">
    <property type="entry name" value="HTH_XRE"/>
    <property type="match status" value="1"/>
</dbReference>
<evidence type="ECO:0000313" key="3">
    <source>
        <dbReference type="Proteomes" id="UP000249375"/>
    </source>
</evidence>
<reference evidence="2 3" key="1">
    <citation type="submission" date="2018-11" db="EMBL/GenBank/DDBJ databases">
        <authorList>
            <person name="Na S.W."/>
            <person name="Baik M."/>
        </authorList>
    </citation>
    <scope>NUCLEOTIDE SEQUENCE [LARGE SCALE GENOMIC DNA]</scope>
    <source>
        <strain evidence="2 3">E39</strain>
    </source>
</reference>
<dbReference type="SUPFAM" id="SSF47413">
    <property type="entry name" value="lambda repressor-like DNA-binding domains"/>
    <property type="match status" value="1"/>
</dbReference>
<protein>
    <submittedName>
        <fullName evidence="2">XRE family transcriptional regulator</fullName>
    </submittedName>
</protein>
<dbReference type="CDD" id="cd00093">
    <property type="entry name" value="HTH_XRE"/>
    <property type="match status" value="1"/>
</dbReference>
<dbReference type="Gene3D" id="1.10.260.40">
    <property type="entry name" value="lambda repressor-like DNA-binding domains"/>
    <property type="match status" value="1"/>
</dbReference>
<organism evidence="2 3">
    <name type="scientific">Pseudoprevotella muciniphila</name>
    <dbReference type="NCBI Taxonomy" id="2133944"/>
    <lineage>
        <taxon>Bacteria</taxon>
        <taxon>Pseudomonadati</taxon>
        <taxon>Bacteroidota</taxon>
        <taxon>Bacteroidia</taxon>
        <taxon>Bacteroidales</taxon>
        <taxon>Prevotellaceae</taxon>
        <taxon>Pseudoprevotella</taxon>
    </lineage>
</organism>
<proteinExistence type="predicted"/>
<accession>A0A5P8E827</accession>
<dbReference type="OrthoDB" id="1028795at2"/>
<evidence type="ECO:0000259" key="1">
    <source>
        <dbReference type="PROSITE" id="PS50943"/>
    </source>
</evidence>
<dbReference type="EMBL" id="CP033459">
    <property type="protein sequence ID" value="QFQ13106.1"/>
    <property type="molecule type" value="Genomic_DNA"/>
</dbReference>
<sequence>MIDYSELSAVELVRMLSGRFKEYRLRANMTQKEVAEMSGLSVQTVHRFENGTVTDIALSSFLLLIKAVGCINDLNELMPEQPESPYLYKENKKVQRIRHKRA</sequence>
<dbReference type="RefSeq" id="WP_111898218.1">
    <property type="nucleotide sequence ID" value="NZ_CP033459.1"/>
</dbReference>
<dbReference type="GO" id="GO:0003677">
    <property type="term" value="F:DNA binding"/>
    <property type="evidence" value="ECO:0007669"/>
    <property type="project" value="InterPro"/>
</dbReference>
<dbReference type="PROSITE" id="PS50943">
    <property type="entry name" value="HTH_CROC1"/>
    <property type="match status" value="1"/>
</dbReference>